<dbReference type="GeneID" id="26796528"/>
<organism evidence="1 2">
    <name type="scientific">Pseudoalteromonas phage H101</name>
    <dbReference type="NCBI Taxonomy" id="1654919"/>
    <lineage>
        <taxon>Viruses</taxon>
        <taxon>Duplodnaviria</taxon>
        <taxon>Heunggongvirae</taxon>
        <taxon>Uroviricota</taxon>
        <taxon>Caudoviricetes</taxon>
        <taxon>Shandongvirus</taxon>
        <taxon>Shandongvirus H101</taxon>
    </lineage>
</organism>
<protein>
    <submittedName>
        <fullName evidence="1">Uncharacterized protein</fullName>
    </submittedName>
</protein>
<proteinExistence type="predicted"/>
<dbReference type="EMBL" id="KR534323">
    <property type="protein sequence ID" value="AKO60934.1"/>
    <property type="molecule type" value="Genomic_DNA"/>
</dbReference>
<dbReference type="KEGG" id="vg:26796528"/>
<evidence type="ECO:0000313" key="2">
    <source>
        <dbReference type="Proteomes" id="UP000202763"/>
    </source>
</evidence>
<keyword evidence="2" id="KW-1185">Reference proteome</keyword>
<name>A0A0H4IN17_9CAUD</name>
<evidence type="ECO:0000313" key="1">
    <source>
        <dbReference type="EMBL" id="AKO60934.1"/>
    </source>
</evidence>
<reference evidence="1 2" key="1">
    <citation type="submission" date="2015-05" db="EMBL/GenBank/DDBJ databases">
        <authorList>
            <person name="Wang D.B."/>
            <person name="Wang M."/>
        </authorList>
    </citation>
    <scope>NUCLEOTIDE SEQUENCE [LARGE SCALE GENOMIC DNA]</scope>
</reference>
<dbReference type="RefSeq" id="YP_009225467.1">
    <property type="nucleotide sequence ID" value="NC_029094.1"/>
</dbReference>
<accession>A0A0H4IN17</accession>
<dbReference type="Proteomes" id="UP000202763">
    <property type="component" value="Segment"/>
</dbReference>
<sequence length="68" mass="8009">MKKSEYTKEAIEKLVLDNFWKEVSRAEKSNGRRENYVSEWEYAGAVWADFDYLPDDLTFKVLIEGGEL</sequence>